<keyword evidence="3" id="KW-1185">Reference proteome</keyword>
<dbReference type="Proteomes" id="UP001141552">
    <property type="component" value="Unassembled WGS sequence"/>
</dbReference>
<evidence type="ECO:0000256" key="1">
    <source>
        <dbReference type="SAM" id="MobiDB-lite"/>
    </source>
</evidence>
<feature type="compositionally biased region" description="Acidic residues" evidence="1">
    <location>
        <begin position="60"/>
        <end position="69"/>
    </location>
</feature>
<feature type="non-terminal residue" evidence="2">
    <location>
        <position position="117"/>
    </location>
</feature>
<reference evidence="2" key="1">
    <citation type="submission" date="2022-02" db="EMBL/GenBank/DDBJ databases">
        <authorList>
            <person name="Henning P.M."/>
            <person name="McCubbin A.G."/>
            <person name="Shore J.S."/>
        </authorList>
    </citation>
    <scope>NUCLEOTIDE SEQUENCE</scope>
    <source>
        <strain evidence="2">F60SS</strain>
        <tissue evidence="2">Leaves</tissue>
    </source>
</reference>
<gene>
    <name evidence="2" type="ORF">Tsubulata_022742</name>
</gene>
<dbReference type="EMBL" id="JAKUCV010007490">
    <property type="protein sequence ID" value="KAJ4823265.1"/>
    <property type="molecule type" value="Genomic_DNA"/>
</dbReference>
<feature type="region of interest" description="Disordered" evidence="1">
    <location>
        <begin position="57"/>
        <end position="84"/>
    </location>
</feature>
<proteinExistence type="predicted"/>
<dbReference type="PANTHER" id="PTHR47584:SF14">
    <property type="entry name" value="L10-INTERACTING MYB DOMAIN-CONTAINING PROTEIN-LIKE"/>
    <property type="match status" value="1"/>
</dbReference>
<accession>A0A9Q0F3C4</accession>
<comment type="caution">
    <text evidence="2">The sequence shown here is derived from an EMBL/GenBank/DDBJ whole genome shotgun (WGS) entry which is preliminary data.</text>
</comment>
<evidence type="ECO:0000313" key="2">
    <source>
        <dbReference type="EMBL" id="KAJ4823265.1"/>
    </source>
</evidence>
<dbReference type="InterPro" id="IPR045026">
    <property type="entry name" value="LIMYB"/>
</dbReference>
<evidence type="ECO:0000313" key="3">
    <source>
        <dbReference type="Proteomes" id="UP001141552"/>
    </source>
</evidence>
<dbReference type="OrthoDB" id="686198at2759"/>
<name>A0A9Q0F3C4_9ROSI</name>
<sequence>MQLSFEKKGCDHYDLLGLIFNRSTTTGGLHHSSGLEPPNSDEERRLDEEFVNTGVHVNLEDDNDNDGEDPMTTQTAERVTRSRKRTIVVPERKPKKKDSRVTQLNKAIQAYVETSKV</sequence>
<dbReference type="AlphaFoldDB" id="A0A9Q0F3C4"/>
<dbReference type="PANTHER" id="PTHR47584">
    <property type="match status" value="1"/>
</dbReference>
<reference evidence="2" key="2">
    <citation type="journal article" date="2023" name="Plants (Basel)">
        <title>Annotation of the Turnera subulata (Passifloraceae) Draft Genome Reveals the S-Locus Evolved after the Divergence of Turneroideae from Passifloroideae in a Stepwise Manner.</title>
        <authorList>
            <person name="Henning P.M."/>
            <person name="Roalson E.H."/>
            <person name="Mir W."/>
            <person name="McCubbin A.G."/>
            <person name="Shore J.S."/>
        </authorList>
    </citation>
    <scope>NUCLEOTIDE SEQUENCE</scope>
    <source>
        <strain evidence="2">F60SS</strain>
    </source>
</reference>
<protein>
    <submittedName>
        <fullName evidence="2">Uncharacterized protein</fullName>
    </submittedName>
</protein>
<organism evidence="2 3">
    <name type="scientific">Turnera subulata</name>
    <dbReference type="NCBI Taxonomy" id="218843"/>
    <lineage>
        <taxon>Eukaryota</taxon>
        <taxon>Viridiplantae</taxon>
        <taxon>Streptophyta</taxon>
        <taxon>Embryophyta</taxon>
        <taxon>Tracheophyta</taxon>
        <taxon>Spermatophyta</taxon>
        <taxon>Magnoliopsida</taxon>
        <taxon>eudicotyledons</taxon>
        <taxon>Gunneridae</taxon>
        <taxon>Pentapetalae</taxon>
        <taxon>rosids</taxon>
        <taxon>fabids</taxon>
        <taxon>Malpighiales</taxon>
        <taxon>Passifloraceae</taxon>
        <taxon>Turnera</taxon>
    </lineage>
</organism>